<sequence>MSGFEVPSGQVVTLQDMFWEEGDELILRVRFIAPQIARGEGAVSHDVAAVDMRHLCETIILPQIESGADKPAQVVVTFSDIEVPFGEASPDATQFFEAYQIQDGACISELF</sequence>
<evidence type="ECO:0000313" key="1">
    <source>
        <dbReference type="EMBL" id="SEN63871.1"/>
    </source>
</evidence>
<dbReference type="InterPro" id="IPR045467">
    <property type="entry name" value="DUF6497"/>
</dbReference>
<proteinExistence type="predicted"/>
<dbReference type="Proteomes" id="UP000183002">
    <property type="component" value="Unassembled WGS sequence"/>
</dbReference>
<dbReference type="Pfam" id="PF20107">
    <property type="entry name" value="DUF6497"/>
    <property type="match status" value="1"/>
</dbReference>
<protein>
    <submittedName>
        <fullName evidence="1">Uncharacterized protein</fullName>
    </submittedName>
</protein>
<keyword evidence="2" id="KW-1185">Reference proteome</keyword>
<evidence type="ECO:0000313" key="2">
    <source>
        <dbReference type="Proteomes" id="UP000183002"/>
    </source>
</evidence>
<name>A0A1H8I6D1_9RHOB</name>
<gene>
    <name evidence="1" type="ORF">SAMN05216227_101924</name>
</gene>
<reference evidence="1 2" key="1">
    <citation type="submission" date="2016-10" db="EMBL/GenBank/DDBJ databases">
        <authorList>
            <person name="de Groot N.N."/>
        </authorList>
    </citation>
    <scope>NUCLEOTIDE SEQUENCE [LARGE SCALE GENOMIC DNA]</scope>
    <source>
        <strain evidence="1 2">CGMCC 1.10836</strain>
    </source>
</reference>
<dbReference type="STRING" id="1077947.SAMN05216227_101924"/>
<accession>A0A1H8I6D1</accession>
<dbReference type="OrthoDB" id="7862028at2"/>
<organism evidence="1 2">
    <name type="scientific">Pseudorhodobacter antarcticus</name>
    <dbReference type="NCBI Taxonomy" id="1077947"/>
    <lineage>
        <taxon>Bacteria</taxon>
        <taxon>Pseudomonadati</taxon>
        <taxon>Pseudomonadota</taxon>
        <taxon>Alphaproteobacteria</taxon>
        <taxon>Rhodobacterales</taxon>
        <taxon>Paracoccaceae</taxon>
        <taxon>Pseudorhodobacter</taxon>
    </lineage>
</organism>
<dbReference type="EMBL" id="FOCO01000019">
    <property type="protein sequence ID" value="SEN63871.1"/>
    <property type="molecule type" value="Genomic_DNA"/>
</dbReference>
<dbReference type="RefSeq" id="WP_050518565.1">
    <property type="nucleotide sequence ID" value="NZ_FOCO01000019.1"/>
</dbReference>
<dbReference type="AlphaFoldDB" id="A0A1H8I6D1"/>